<feature type="domain" description="Svf1-like N-terminal" evidence="4">
    <location>
        <begin position="50"/>
        <end position="221"/>
    </location>
</feature>
<name>A0A2H3JJN0_WOLCO</name>
<proteinExistence type="inferred from homology"/>
<dbReference type="STRING" id="742152.A0A2H3JJN0"/>
<dbReference type="InterPro" id="IPR033394">
    <property type="entry name" value="Svf1-like_C"/>
</dbReference>
<dbReference type="Proteomes" id="UP000218811">
    <property type="component" value="Unassembled WGS sequence"/>
</dbReference>
<dbReference type="PANTHER" id="PTHR47107">
    <property type="entry name" value="SVF1-LIKE PROTEIN YDR222W-RELATED"/>
    <property type="match status" value="1"/>
</dbReference>
<dbReference type="EMBL" id="KB468124">
    <property type="protein sequence ID" value="PCH42390.1"/>
    <property type="molecule type" value="Genomic_DNA"/>
</dbReference>
<evidence type="ECO:0000259" key="5">
    <source>
        <dbReference type="Pfam" id="PF17187"/>
    </source>
</evidence>
<dbReference type="AlphaFoldDB" id="A0A2H3JJN0"/>
<dbReference type="Pfam" id="PF17187">
    <property type="entry name" value="Svf1_C"/>
    <property type="match status" value="1"/>
</dbReference>
<dbReference type="Pfam" id="PF08622">
    <property type="entry name" value="Svf1"/>
    <property type="match status" value="1"/>
</dbReference>
<dbReference type="OrthoDB" id="2590239at2759"/>
<organism evidence="6 7">
    <name type="scientific">Wolfiporia cocos (strain MD-104)</name>
    <name type="common">Brown rot fungus</name>
    <dbReference type="NCBI Taxonomy" id="742152"/>
    <lineage>
        <taxon>Eukaryota</taxon>
        <taxon>Fungi</taxon>
        <taxon>Dikarya</taxon>
        <taxon>Basidiomycota</taxon>
        <taxon>Agaricomycotina</taxon>
        <taxon>Agaricomycetes</taxon>
        <taxon>Polyporales</taxon>
        <taxon>Phaeolaceae</taxon>
        <taxon>Wolfiporia</taxon>
    </lineage>
</organism>
<comment type="similarity">
    <text evidence="2">Belongs to the SVF1 family.</text>
</comment>
<keyword evidence="3" id="KW-0963">Cytoplasm</keyword>
<evidence type="ECO:0000256" key="1">
    <source>
        <dbReference type="ARBA" id="ARBA00004496"/>
    </source>
</evidence>
<dbReference type="GO" id="GO:0005737">
    <property type="term" value="C:cytoplasm"/>
    <property type="evidence" value="ECO:0007669"/>
    <property type="project" value="UniProtKB-SubCell"/>
</dbReference>
<dbReference type="OMA" id="AFWPRCV"/>
<sequence length="425" mass="46406">MFSSFFSTAPPVDPNAPNFHPVSSGKDASQLFGELEPRDTEWTCAGGFAVETQIWYNMLEDGRSLMCQVIHSALGVWYPTIQFTCKIYDPASGESTWKSINVTNFVTPPPGLDKRSSKADQFMITHKENPGSDTPESYTIRVNLDNELQISLDVTRPASAPGWKVGKGPQGGFSYFGHDPANAEGYVVHRFWPLHHATGTIVRKGHAEAIRGPGMFVHAIQGMRVNLVASRWNFAHFISPQHGGCTAIQMEFTTTEAYGRHGDKTGFVTVNVGSLVLGGKLAAVTAETKYPGEALPESAGVMSRAVHSKTTKDAETSYDAPTELVFRWAAPSIVTEAQGPIDATLRIDVGQPDAYKGLVEKVDVLAEIPYVIKTMVNYVAGTKPYIYQWYNPAKLNVHLPSGLIEGVDGEVELEGMLYNEATFIS</sequence>
<dbReference type="InterPro" id="IPR013931">
    <property type="entry name" value="Svf1-like_N"/>
</dbReference>
<evidence type="ECO:0000313" key="6">
    <source>
        <dbReference type="EMBL" id="PCH42390.1"/>
    </source>
</evidence>
<feature type="domain" description="Svf1-like C-terminal" evidence="5">
    <location>
        <begin position="223"/>
        <end position="425"/>
    </location>
</feature>
<dbReference type="GO" id="GO:0006979">
    <property type="term" value="P:response to oxidative stress"/>
    <property type="evidence" value="ECO:0007669"/>
    <property type="project" value="InterPro"/>
</dbReference>
<protein>
    <submittedName>
        <fullName evidence="6">Oxidative stress survival Svf1-like protein</fullName>
    </submittedName>
</protein>
<evidence type="ECO:0000313" key="7">
    <source>
        <dbReference type="Proteomes" id="UP000218811"/>
    </source>
</evidence>
<evidence type="ECO:0000256" key="2">
    <source>
        <dbReference type="ARBA" id="ARBA00009069"/>
    </source>
</evidence>
<reference evidence="6 7" key="1">
    <citation type="journal article" date="2012" name="Science">
        <title>The Paleozoic origin of enzymatic lignin decomposition reconstructed from 31 fungal genomes.</title>
        <authorList>
            <person name="Floudas D."/>
            <person name="Binder M."/>
            <person name="Riley R."/>
            <person name="Barry K."/>
            <person name="Blanchette R.A."/>
            <person name="Henrissat B."/>
            <person name="Martinez A.T."/>
            <person name="Otillar R."/>
            <person name="Spatafora J.W."/>
            <person name="Yadav J.S."/>
            <person name="Aerts A."/>
            <person name="Benoit I."/>
            <person name="Boyd A."/>
            <person name="Carlson A."/>
            <person name="Copeland A."/>
            <person name="Coutinho P.M."/>
            <person name="de Vries R.P."/>
            <person name="Ferreira P."/>
            <person name="Findley K."/>
            <person name="Foster B."/>
            <person name="Gaskell J."/>
            <person name="Glotzer D."/>
            <person name="Gorecki P."/>
            <person name="Heitman J."/>
            <person name="Hesse C."/>
            <person name="Hori C."/>
            <person name="Igarashi K."/>
            <person name="Jurgens J.A."/>
            <person name="Kallen N."/>
            <person name="Kersten P."/>
            <person name="Kohler A."/>
            <person name="Kuees U."/>
            <person name="Kumar T.K.A."/>
            <person name="Kuo A."/>
            <person name="LaButti K."/>
            <person name="Larrondo L.F."/>
            <person name="Lindquist E."/>
            <person name="Ling A."/>
            <person name="Lombard V."/>
            <person name="Lucas S."/>
            <person name="Lundell T."/>
            <person name="Martin R."/>
            <person name="McLaughlin D.J."/>
            <person name="Morgenstern I."/>
            <person name="Morin E."/>
            <person name="Murat C."/>
            <person name="Nagy L.G."/>
            <person name="Nolan M."/>
            <person name="Ohm R.A."/>
            <person name="Patyshakuliyeva A."/>
            <person name="Rokas A."/>
            <person name="Ruiz-Duenas F.J."/>
            <person name="Sabat G."/>
            <person name="Salamov A."/>
            <person name="Samejima M."/>
            <person name="Schmutz J."/>
            <person name="Slot J.C."/>
            <person name="St John F."/>
            <person name="Stenlid J."/>
            <person name="Sun H."/>
            <person name="Sun S."/>
            <person name="Syed K."/>
            <person name="Tsang A."/>
            <person name="Wiebenga A."/>
            <person name="Young D."/>
            <person name="Pisabarro A."/>
            <person name="Eastwood D.C."/>
            <person name="Martin F."/>
            <person name="Cullen D."/>
            <person name="Grigoriev I.V."/>
            <person name="Hibbett D.S."/>
        </authorList>
    </citation>
    <scope>NUCLEOTIDE SEQUENCE [LARGE SCALE GENOMIC DNA]</scope>
    <source>
        <strain evidence="6 7">MD-104</strain>
    </source>
</reference>
<dbReference type="PANTHER" id="PTHR47107:SF1">
    <property type="entry name" value="CERAMIDE-BINDING PROTEIN SVF1-RELATED"/>
    <property type="match status" value="1"/>
</dbReference>
<evidence type="ECO:0000259" key="4">
    <source>
        <dbReference type="Pfam" id="PF08622"/>
    </source>
</evidence>
<dbReference type="InterPro" id="IPR051385">
    <property type="entry name" value="Ceramide-binding_SVF1"/>
</dbReference>
<dbReference type="SUPFAM" id="SSF159245">
    <property type="entry name" value="AttH-like"/>
    <property type="match status" value="1"/>
</dbReference>
<evidence type="ECO:0000256" key="3">
    <source>
        <dbReference type="ARBA" id="ARBA00022490"/>
    </source>
</evidence>
<accession>A0A2H3JJN0</accession>
<gene>
    <name evidence="6" type="ORF">WOLCODRAFT_144029</name>
</gene>
<comment type="subcellular location">
    <subcellularLocation>
        <location evidence="1">Cytoplasm</location>
    </subcellularLocation>
</comment>
<keyword evidence="7" id="KW-1185">Reference proteome</keyword>